<evidence type="ECO:0000313" key="11">
    <source>
        <dbReference type="Proteomes" id="UP000002630"/>
    </source>
</evidence>
<dbReference type="GO" id="GO:0005886">
    <property type="term" value="C:plasma membrane"/>
    <property type="evidence" value="ECO:0007669"/>
    <property type="project" value="UniProtKB-ARBA"/>
</dbReference>
<dbReference type="eggNOG" id="KOG0619">
    <property type="taxonomic scope" value="Eukaryota"/>
</dbReference>
<keyword evidence="11" id="KW-1185">Reference proteome</keyword>
<feature type="compositionally biased region" description="Polar residues" evidence="8">
    <location>
        <begin position="687"/>
        <end position="704"/>
    </location>
</feature>
<evidence type="ECO:0000256" key="2">
    <source>
        <dbReference type="ARBA" id="ARBA00008789"/>
    </source>
</evidence>
<dbReference type="EMBL" id="FN649760">
    <property type="protein sequence ID" value="CBN79904.1"/>
    <property type="molecule type" value="Genomic_DNA"/>
</dbReference>
<name>D8LFI4_ECTSI</name>
<dbReference type="InterPro" id="IPR032675">
    <property type="entry name" value="LRR_dom_sf"/>
</dbReference>
<feature type="transmembrane region" description="Helical" evidence="9">
    <location>
        <begin position="507"/>
        <end position="529"/>
    </location>
</feature>
<dbReference type="FunFam" id="3.80.10.10:FF:000400">
    <property type="entry name" value="Nuclear pore complex protein NUP107"/>
    <property type="match status" value="1"/>
</dbReference>
<dbReference type="Pfam" id="PF09815">
    <property type="entry name" value="XK-related"/>
    <property type="match status" value="2"/>
</dbReference>
<feature type="transmembrane region" description="Helical" evidence="9">
    <location>
        <begin position="433"/>
        <end position="453"/>
    </location>
</feature>
<dbReference type="InterPro" id="IPR018629">
    <property type="entry name" value="XK-rel"/>
</dbReference>
<feature type="transmembrane region" description="Helical" evidence="9">
    <location>
        <begin position="474"/>
        <end position="495"/>
    </location>
</feature>
<protein>
    <submittedName>
        <fullName evidence="10">Leucine Rich Repeat protein</fullName>
    </submittedName>
</protein>
<dbReference type="Gene3D" id="3.80.10.10">
    <property type="entry name" value="Ribonuclease Inhibitor"/>
    <property type="match status" value="1"/>
</dbReference>
<accession>D8LFI4</accession>
<comment type="subcellular location">
    <subcellularLocation>
        <location evidence="1">Membrane</location>
        <topology evidence="1">Multi-pass membrane protein</topology>
    </subcellularLocation>
</comment>
<feature type="compositionally biased region" description="Low complexity" evidence="8">
    <location>
        <begin position="542"/>
        <end position="552"/>
    </location>
</feature>
<evidence type="ECO:0000256" key="9">
    <source>
        <dbReference type="SAM" id="Phobius"/>
    </source>
</evidence>
<keyword evidence="3 9" id="KW-0812">Transmembrane</keyword>
<dbReference type="InterPro" id="IPR001611">
    <property type="entry name" value="Leu-rich_rpt"/>
</dbReference>
<keyword evidence="6 9" id="KW-1133">Transmembrane helix</keyword>
<reference evidence="10 11" key="1">
    <citation type="journal article" date="2010" name="Nature">
        <title>The Ectocarpus genome and the independent evolution of multicellularity in brown algae.</title>
        <authorList>
            <person name="Cock J.M."/>
            <person name="Sterck L."/>
            <person name="Rouze P."/>
            <person name="Scornet D."/>
            <person name="Allen A.E."/>
            <person name="Amoutzias G."/>
            <person name="Anthouard V."/>
            <person name="Artiguenave F."/>
            <person name="Aury J.M."/>
            <person name="Badger J.H."/>
            <person name="Beszteri B."/>
            <person name="Billiau K."/>
            <person name="Bonnet E."/>
            <person name="Bothwell J.H."/>
            <person name="Bowler C."/>
            <person name="Boyen C."/>
            <person name="Brownlee C."/>
            <person name="Carrano C.J."/>
            <person name="Charrier B."/>
            <person name="Cho G.Y."/>
            <person name="Coelho S.M."/>
            <person name="Collen J."/>
            <person name="Corre E."/>
            <person name="Da Silva C."/>
            <person name="Delage L."/>
            <person name="Delaroque N."/>
            <person name="Dittami S.M."/>
            <person name="Doulbeau S."/>
            <person name="Elias M."/>
            <person name="Farnham G."/>
            <person name="Gachon C.M."/>
            <person name="Gschloessl B."/>
            <person name="Heesch S."/>
            <person name="Jabbari K."/>
            <person name="Jubin C."/>
            <person name="Kawai H."/>
            <person name="Kimura K."/>
            <person name="Kloareg B."/>
            <person name="Kupper F.C."/>
            <person name="Lang D."/>
            <person name="Le Bail A."/>
            <person name="Leblanc C."/>
            <person name="Lerouge P."/>
            <person name="Lohr M."/>
            <person name="Lopez P.J."/>
            <person name="Martens C."/>
            <person name="Maumus F."/>
            <person name="Michel G."/>
            <person name="Miranda-Saavedra D."/>
            <person name="Morales J."/>
            <person name="Moreau H."/>
            <person name="Motomura T."/>
            <person name="Nagasato C."/>
            <person name="Napoli C.A."/>
            <person name="Nelson D.R."/>
            <person name="Nyvall-Collen P."/>
            <person name="Peters A.F."/>
            <person name="Pommier C."/>
            <person name="Potin P."/>
            <person name="Poulain J."/>
            <person name="Quesneville H."/>
            <person name="Read B."/>
            <person name="Rensing S.A."/>
            <person name="Ritter A."/>
            <person name="Rousvoal S."/>
            <person name="Samanta M."/>
            <person name="Samson G."/>
            <person name="Schroeder D.C."/>
            <person name="Segurens B."/>
            <person name="Strittmatter M."/>
            <person name="Tonon T."/>
            <person name="Tregear J.W."/>
            <person name="Valentin K."/>
            <person name="von Dassow P."/>
            <person name="Yamagishi T."/>
            <person name="Van de Peer Y."/>
            <person name="Wincker P."/>
        </authorList>
    </citation>
    <scope>NUCLEOTIDE SEQUENCE [LARGE SCALE GENOMIC DNA]</scope>
    <source>
        <strain evidence="11">Ec32 / CCAP1310/4</strain>
    </source>
</reference>
<dbReference type="SUPFAM" id="SSF52058">
    <property type="entry name" value="L domain-like"/>
    <property type="match status" value="1"/>
</dbReference>
<feature type="compositionally biased region" description="Low complexity" evidence="8">
    <location>
        <begin position="718"/>
        <end position="728"/>
    </location>
</feature>
<dbReference type="PANTHER" id="PTHR48065">
    <property type="entry name" value="OS10G0469600 PROTEIN"/>
    <property type="match status" value="1"/>
</dbReference>
<keyword evidence="4" id="KW-0732">Signal</keyword>
<evidence type="ECO:0000256" key="1">
    <source>
        <dbReference type="ARBA" id="ARBA00004141"/>
    </source>
</evidence>
<dbReference type="OrthoDB" id="676979at2759"/>
<evidence type="ECO:0000256" key="8">
    <source>
        <dbReference type="SAM" id="MobiDB-lite"/>
    </source>
</evidence>
<keyword evidence="7 9" id="KW-0472">Membrane</keyword>
<dbReference type="AlphaFoldDB" id="D8LFI4"/>
<dbReference type="Pfam" id="PF00560">
    <property type="entry name" value="LRR_1"/>
    <property type="match status" value="1"/>
</dbReference>
<comment type="similarity">
    <text evidence="2">Belongs to the XK family.</text>
</comment>
<evidence type="ECO:0000256" key="4">
    <source>
        <dbReference type="ARBA" id="ARBA00022729"/>
    </source>
</evidence>
<feature type="region of interest" description="Disordered" evidence="8">
    <location>
        <begin position="581"/>
        <end position="611"/>
    </location>
</feature>
<dbReference type="PANTHER" id="PTHR48065:SF11">
    <property type="entry name" value="OS11G0213300 PROTEIN"/>
    <property type="match status" value="1"/>
</dbReference>
<dbReference type="InParanoid" id="D8LFI4"/>
<evidence type="ECO:0000256" key="7">
    <source>
        <dbReference type="ARBA" id="ARBA00023136"/>
    </source>
</evidence>
<feature type="region of interest" description="Disordered" evidence="8">
    <location>
        <begin position="663"/>
        <end position="704"/>
    </location>
</feature>
<dbReference type="STRING" id="2880.D8LFI4"/>
<feature type="compositionally biased region" description="Polar residues" evidence="8">
    <location>
        <begin position="592"/>
        <end position="607"/>
    </location>
</feature>
<evidence type="ECO:0000256" key="3">
    <source>
        <dbReference type="ARBA" id="ARBA00022692"/>
    </source>
</evidence>
<feature type="region of interest" description="Disordered" evidence="8">
    <location>
        <begin position="542"/>
        <end position="567"/>
    </location>
</feature>
<feature type="region of interest" description="Disordered" evidence="8">
    <location>
        <begin position="718"/>
        <end position="737"/>
    </location>
</feature>
<feature type="transmembrane region" description="Helical" evidence="9">
    <location>
        <begin position="224"/>
        <end position="246"/>
    </location>
</feature>
<evidence type="ECO:0000313" key="10">
    <source>
        <dbReference type="EMBL" id="CBN79904.1"/>
    </source>
</evidence>
<dbReference type="Proteomes" id="UP000002630">
    <property type="component" value="Unassembled WGS sequence"/>
</dbReference>
<gene>
    <name evidence="10" type="ORF">Esi_0015_0066</name>
</gene>
<proteinExistence type="inferred from homology"/>
<evidence type="ECO:0000256" key="6">
    <source>
        <dbReference type="ARBA" id="ARBA00022989"/>
    </source>
</evidence>
<evidence type="ECO:0000256" key="5">
    <source>
        <dbReference type="ARBA" id="ARBA00022737"/>
    </source>
</evidence>
<organism evidence="10 11">
    <name type="scientific">Ectocarpus siliculosus</name>
    <name type="common">Brown alga</name>
    <name type="synonym">Conferva siliculosa</name>
    <dbReference type="NCBI Taxonomy" id="2880"/>
    <lineage>
        <taxon>Eukaryota</taxon>
        <taxon>Sar</taxon>
        <taxon>Stramenopiles</taxon>
        <taxon>Ochrophyta</taxon>
        <taxon>PX clade</taxon>
        <taxon>Phaeophyceae</taxon>
        <taxon>Ectocarpales</taxon>
        <taxon>Ectocarpaceae</taxon>
        <taxon>Ectocarpus</taxon>
    </lineage>
</organism>
<dbReference type="Pfam" id="PF13855">
    <property type="entry name" value="LRR_8"/>
    <property type="match status" value="1"/>
</dbReference>
<sequence length="973" mass="104807">MQTSAETDRKALAALSQWTGSRWRAGAHWDTDYHIGSWYGVQANDERRVERLELGSNNLRGFIPPRLGTLSVLTVLILSNNQLMGPIPPELGNLGALTILSMWNNQLDGVIPGALGSLNNLTWLDLSNNELCGPIPPQLGNLWSLEHLNLSSNPLSGGEIPKRLAEHPRFKKFIVGRAMDGPPLPHVNDAGHAVKILIVPVALGYLDLASDLYTAVSYYNSGHLFWFVLVVAFALGPAVIVSAFFLPEFTCGRRFLVATQLSLLLEAVFSAASRTYSPVLALVRVIEPLFESVPQLLLQLYAMLLLWSETSLSNSDLNGRVISVCISTVSLAYAATDVSSVERLLNTRLSGEGGTERFRMCPDCPSVTALVFSRVPEKGVSRLAGRMGWVHPRTHVWFCFLYHVLEIVSRFVPLTMIALVLRKWFFLVLPYLWISRCLVVWAAAYSGEATMGFRFRVRIVAMPFIDSILDGTRAFGAGLVLTLVEFVACIVTYHLFSSDHLPPHARWTLTIISICCMVGKMRLALLAIIPLKANERGLQSQGAAAAQGADDVPGGGTDKHSTGTTAIRLDGREVDVDELETAECGTPACSEETPSQPITSAMTTSASERGDAKAVASLPASITPAASAPESSTEQLHSHTMAKAPIVIAGAVGVALGAGGEVRGVKRHRDQEGVRPEAGSRAALSTGLDSARSSSGVVRPSPDTSTFLASPCATRSQGGFLAQQQQEEGQQDHHNPDADARRFRLAGDGAHPLAHTAEHLPPEDAVLARQAAAYPSASSMLPAAPVIDNSFGTVQLWHGFVQPFFATAAAIGGPQPPSNMSATHQAWHAAGVMGMPSYPEGMLPLGVGDGTGVFQHMGFTGEGWPGYPLAPQYASHGAIHGYTLPDWAPPRYRAADMDSYATGQPWLSRMQPHATAPAASIGEQLAWRRAYHEELALREDDGWWDEKDLTGVTTTAAADGAGVVREWQETWQS</sequence>
<keyword evidence="5" id="KW-0677">Repeat</keyword>